<feature type="region of interest" description="Disordered" evidence="1">
    <location>
        <begin position="1"/>
        <end position="20"/>
    </location>
</feature>
<proteinExistence type="predicted"/>
<dbReference type="Proteomes" id="UP001215280">
    <property type="component" value="Unassembled WGS sequence"/>
</dbReference>
<comment type="caution">
    <text evidence="2">The sequence shown here is derived from an EMBL/GenBank/DDBJ whole genome shotgun (WGS) entry which is preliminary data.</text>
</comment>
<feature type="region of interest" description="Disordered" evidence="1">
    <location>
        <begin position="252"/>
        <end position="291"/>
    </location>
</feature>
<feature type="region of interest" description="Disordered" evidence="1">
    <location>
        <begin position="192"/>
        <end position="239"/>
    </location>
</feature>
<feature type="region of interest" description="Disordered" evidence="1">
    <location>
        <begin position="398"/>
        <end position="417"/>
    </location>
</feature>
<evidence type="ECO:0000313" key="3">
    <source>
        <dbReference type="Proteomes" id="UP001215280"/>
    </source>
</evidence>
<evidence type="ECO:0000313" key="2">
    <source>
        <dbReference type="EMBL" id="KAJ7735543.1"/>
    </source>
</evidence>
<dbReference type="EMBL" id="JARJLG010000154">
    <property type="protein sequence ID" value="KAJ7735543.1"/>
    <property type="molecule type" value="Genomic_DNA"/>
</dbReference>
<evidence type="ECO:0000256" key="1">
    <source>
        <dbReference type="SAM" id="MobiDB-lite"/>
    </source>
</evidence>
<sequence length="497" mass="53595">MDEDLIADPGYESDTGPRDNPTCANFLKQEPIQRTFEVGAGKKVLNRTGRAICRIVYAHSWSAAEISRIFDISSTSVSRAVENIRYIPRDRVSEDYERVDPEFAVYFPPVTIPNVTTIKTSDSPGAADALLDDVSMHNDQIDIYKCCTILESDDAADDSPDERPLRKARVGFSSRMRAAFDSDDDDEPLEAFHKRSREDEPLQKRTSTSGEIQGQAPSATKKPRYGDVSSNVPSPGQTANTASAAFIFRSWKEPPGQASSSPSSAASKPSSSARTSTPAIPSPAPPAPQIQKPAALPHRALLLPPPPNAQSSTGTLALFLKNVMTIDLTAHHDLMEAQGFSVPRLGVVATWGREAIQETLSRLLMGSEPAAGGWKGMTAVESITLELAIRKFKGSSLPPARSALPPPSSNPNNSGTTLPAFLKNVMGLDLRAHHDLLQAQGFDVARLSGIATWGQKDIQEMFNRSLRGDGPGVSRRGMKALEVLALEFAVRNVGKAG</sequence>
<feature type="compositionally biased region" description="Polar residues" evidence="1">
    <location>
        <begin position="228"/>
        <end position="239"/>
    </location>
</feature>
<dbReference type="AlphaFoldDB" id="A0AAD7I5R2"/>
<reference evidence="2" key="1">
    <citation type="submission" date="2023-03" db="EMBL/GenBank/DDBJ databases">
        <title>Massive genome expansion in bonnet fungi (Mycena s.s.) driven by repeated elements and novel gene families across ecological guilds.</title>
        <authorList>
            <consortium name="Lawrence Berkeley National Laboratory"/>
            <person name="Harder C.B."/>
            <person name="Miyauchi S."/>
            <person name="Viragh M."/>
            <person name="Kuo A."/>
            <person name="Thoen E."/>
            <person name="Andreopoulos B."/>
            <person name="Lu D."/>
            <person name="Skrede I."/>
            <person name="Drula E."/>
            <person name="Henrissat B."/>
            <person name="Morin E."/>
            <person name="Kohler A."/>
            <person name="Barry K."/>
            <person name="LaButti K."/>
            <person name="Morin E."/>
            <person name="Salamov A."/>
            <person name="Lipzen A."/>
            <person name="Mereny Z."/>
            <person name="Hegedus B."/>
            <person name="Baldrian P."/>
            <person name="Stursova M."/>
            <person name="Weitz H."/>
            <person name="Taylor A."/>
            <person name="Grigoriev I.V."/>
            <person name="Nagy L.G."/>
            <person name="Martin F."/>
            <person name="Kauserud H."/>
        </authorList>
    </citation>
    <scope>NUCLEOTIDE SEQUENCE</scope>
    <source>
        <strain evidence="2">CBHHK188m</strain>
    </source>
</reference>
<feature type="compositionally biased region" description="Low complexity" evidence="1">
    <location>
        <begin position="258"/>
        <end position="279"/>
    </location>
</feature>
<gene>
    <name evidence="2" type="ORF">DFH07DRAFT_843577</name>
</gene>
<name>A0AAD7I5R2_9AGAR</name>
<protein>
    <submittedName>
        <fullName evidence="2">Uncharacterized protein</fullName>
    </submittedName>
</protein>
<organism evidence="2 3">
    <name type="scientific">Mycena maculata</name>
    <dbReference type="NCBI Taxonomy" id="230809"/>
    <lineage>
        <taxon>Eukaryota</taxon>
        <taxon>Fungi</taxon>
        <taxon>Dikarya</taxon>
        <taxon>Basidiomycota</taxon>
        <taxon>Agaricomycotina</taxon>
        <taxon>Agaricomycetes</taxon>
        <taxon>Agaricomycetidae</taxon>
        <taxon>Agaricales</taxon>
        <taxon>Marasmiineae</taxon>
        <taxon>Mycenaceae</taxon>
        <taxon>Mycena</taxon>
    </lineage>
</organism>
<keyword evidence="3" id="KW-1185">Reference proteome</keyword>
<feature type="compositionally biased region" description="Basic and acidic residues" evidence="1">
    <location>
        <begin position="192"/>
        <end position="203"/>
    </location>
</feature>
<accession>A0AAD7I5R2</accession>
<feature type="compositionally biased region" description="Polar residues" evidence="1">
    <location>
        <begin position="204"/>
        <end position="218"/>
    </location>
</feature>